<dbReference type="EMBL" id="REGN01001258">
    <property type="protein sequence ID" value="RNA36001.1"/>
    <property type="molecule type" value="Genomic_DNA"/>
</dbReference>
<name>A0A3M7SJP2_BRAPC</name>
<sequence>FAIFGTLGSKTCSRNLFAQILQTSAEGETTVVSLCFIYRTKINHQSFNFNFINKQNLGQNPLAVWNEY</sequence>
<evidence type="ECO:0000313" key="2">
    <source>
        <dbReference type="Proteomes" id="UP000276133"/>
    </source>
</evidence>
<keyword evidence="2" id="KW-1185">Reference proteome</keyword>
<organism evidence="1 2">
    <name type="scientific">Brachionus plicatilis</name>
    <name type="common">Marine rotifer</name>
    <name type="synonym">Brachionus muelleri</name>
    <dbReference type="NCBI Taxonomy" id="10195"/>
    <lineage>
        <taxon>Eukaryota</taxon>
        <taxon>Metazoa</taxon>
        <taxon>Spiralia</taxon>
        <taxon>Gnathifera</taxon>
        <taxon>Rotifera</taxon>
        <taxon>Eurotatoria</taxon>
        <taxon>Monogononta</taxon>
        <taxon>Pseudotrocha</taxon>
        <taxon>Ploima</taxon>
        <taxon>Brachionidae</taxon>
        <taxon>Brachionus</taxon>
    </lineage>
</organism>
<dbReference type="Proteomes" id="UP000276133">
    <property type="component" value="Unassembled WGS sequence"/>
</dbReference>
<evidence type="ECO:0000313" key="1">
    <source>
        <dbReference type="EMBL" id="RNA36001.1"/>
    </source>
</evidence>
<proteinExistence type="predicted"/>
<reference evidence="1 2" key="1">
    <citation type="journal article" date="2018" name="Sci. Rep.">
        <title>Genomic signatures of local adaptation to the degree of environmental predictability in rotifers.</title>
        <authorList>
            <person name="Franch-Gras L."/>
            <person name="Hahn C."/>
            <person name="Garcia-Roger E.M."/>
            <person name="Carmona M.J."/>
            <person name="Serra M."/>
            <person name="Gomez A."/>
        </authorList>
    </citation>
    <scope>NUCLEOTIDE SEQUENCE [LARGE SCALE GENOMIC DNA]</scope>
    <source>
        <strain evidence="1">HYR1</strain>
    </source>
</reference>
<accession>A0A3M7SJP2</accession>
<protein>
    <submittedName>
        <fullName evidence="1">Uncharacterized protein</fullName>
    </submittedName>
</protein>
<gene>
    <name evidence="1" type="ORF">BpHYR1_023352</name>
</gene>
<dbReference type="AlphaFoldDB" id="A0A3M7SJP2"/>
<comment type="caution">
    <text evidence="1">The sequence shown here is derived from an EMBL/GenBank/DDBJ whole genome shotgun (WGS) entry which is preliminary data.</text>
</comment>
<feature type="non-terminal residue" evidence="1">
    <location>
        <position position="1"/>
    </location>
</feature>